<dbReference type="InterPro" id="IPR032808">
    <property type="entry name" value="DoxX"/>
</dbReference>
<keyword evidence="2 5" id="KW-0812">Transmembrane</keyword>
<dbReference type="InterPro" id="IPR016944">
    <property type="entry name" value="UCP030066"/>
</dbReference>
<dbReference type="EMBL" id="JAGTXB010000026">
    <property type="protein sequence ID" value="MBS0031859.1"/>
    <property type="molecule type" value="Genomic_DNA"/>
</dbReference>
<protein>
    <submittedName>
        <fullName evidence="6">DoxX family protein</fullName>
    </submittedName>
</protein>
<gene>
    <name evidence="6" type="ORF">KE626_31295</name>
</gene>
<evidence type="ECO:0000256" key="4">
    <source>
        <dbReference type="ARBA" id="ARBA00023136"/>
    </source>
</evidence>
<keyword evidence="7" id="KW-1185">Reference proteome</keyword>
<keyword evidence="4 5" id="KW-0472">Membrane</keyword>
<evidence type="ECO:0000256" key="1">
    <source>
        <dbReference type="ARBA" id="ARBA00004141"/>
    </source>
</evidence>
<evidence type="ECO:0000256" key="5">
    <source>
        <dbReference type="SAM" id="Phobius"/>
    </source>
</evidence>
<proteinExistence type="predicted"/>
<feature type="transmembrane region" description="Helical" evidence="5">
    <location>
        <begin position="12"/>
        <end position="35"/>
    </location>
</feature>
<accession>A0ABS5J9J2</accession>
<name>A0ABS5J9J2_9BACT</name>
<keyword evidence="3 5" id="KW-1133">Transmembrane helix</keyword>
<feature type="transmembrane region" description="Helical" evidence="5">
    <location>
        <begin position="47"/>
        <end position="70"/>
    </location>
</feature>
<dbReference type="Proteomes" id="UP000676386">
    <property type="component" value="Unassembled WGS sequence"/>
</dbReference>
<dbReference type="PIRSF" id="PIRSF030066">
    <property type="entry name" value="UCP030066"/>
    <property type="match status" value="1"/>
</dbReference>
<comment type="subcellular location">
    <subcellularLocation>
        <location evidence="1">Membrane</location>
        <topology evidence="1">Multi-pass membrane protein</topology>
    </subcellularLocation>
</comment>
<evidence type="ECO:0000313" key="7">
    <source>
        <dbReference type="Proteomes" id="UP000676386"/>
    </source>
</evidence>
<evidence type="ECO:0000313" key="6">
    <source>
        <dbReference type="EMBL" id="MBS0031859.1"/>
    </source>
</evidence>
<comment type="caution">
    <text evidence="6">The sequence shown here is derived from an EMBL/GenBank/DDBJ whole genome shotgun (WGS) entry which is preliminary data.</text>
</comment>
<reference evidence="6 7" key="1">
    <citation type="submission" date="2021-04" db="EMBL/GenBank/DDBJ databases">
        <title>Chitinophaga sp. nov., isolated from the rhizosphere soil.</title>
        <authorList>
            <person name="He S."/>
        </authorList>
    </citation>
    <scope>NUCLEOTIDE SEQUENCE [LARGE SCALE GENOMIC DNA]</scope>
    <source>
        <strain evidence="6 7">2R12</strain>
    </source>
</reference>
<sequence>MYTGFATFRGRIITYWITTALVVFQLGSGGIADILRPSYVVEGMVHLGYPVYFCVILGVWKVLGAIAVLLPRTPRLKEWAYAGALFDLTGAAASHLAAGDPALKLVGPLLFAGFALVSWALRPASRRDLAVS</sequence>
<evidence type="ECO:0000256" key="2">
    <source>
        <dbReference type="ARBA" id="ARBA00022692"/>
    </source>
</evidence>
<dbReference type="Pfam" id="PF13564">
    <property type="entry name" value="DoxX_2"/>
    <property type="match status" value="1"/>
</dbReference>
<evidence type="ECO:0000256" key="3">
    <source>
        <dbReference type="ARBA" id="ARBA00022989"/>
    </source>
</evidence>
<organism evidence="6 7">
    <name type="scientific">Chitinophaga hostae</name>
    <dbReference type="NCBI Taxonomy" id="2831022"/>
    <lineage>
        <taxon>Bacteria</taxon>
        <taxon>Pseudomonadati</taxon>
        <taxon>Bacteroidota</taxon>
        <taxon>Chitinophagia</taxon>
        <taxon>Chitinophagales</taxon>
        <taxon>Chitinophagaceae</taxon>
        <taxon>Chitinophaga</taxon>
    </lineage>
</organism>